<dbReference type="EMBL" id="JAKGSG010000005">
    <property type="protein sequence ID" value="MCF4119492.1"/>
    <property type="molecule type" value="Genomic_DNA"/>
</dbReference>
<evidence type="ECO:0000259" key="1">
    <source>
        <dbReference type="PROSITE" id="PS50022"/>
    </source>
</evidence>
<name>A0AA41U7L8_9MICO</name>
<proteinExistence type="predicted"/>
<sequence length="150" mass="15553">MDLGATTNVATLSGAAVTATYTESGYSAAALRNGVVAEKAWSNWRPGTKNTSETLTVTLPASRAVTSVKLHFWRDGANTSWAQTVRVETRSSSGTWVAASGEVTVTAASSGNPVVEVPIAATTTDAVRVVLTPYANGYVTAGELEVYAQP</sequence>
<protein>
    <submittedName>
        <fullName evidence="2">Discoidin domain-containing protein</fullName>
    </submittedName>
</protein>
<dbReference type="PROSITE" id="PS50022">
    <property type="entry name" value="FA58C_3"/>
    <property type="match status" value="1"/>
</dbReference>
<evidence type="ECO:0000313" key="3">
    <source>
        <dbReference type="Proteomes" id="UP001165405"/>
    </source>
</evidence>
<dbReference type="SUPFAM" id="SSF49785">
    <property type="entry name" value="Galactose-binding domain-like"/>
    <property type="match status" value="1"/>
</dbReference>
<evidence type="ECO:0000313" key="2">
    <source>
        <dbReference type="EMBL" id="MCF4119492.1"/>
    </source>
</evidence>
<dbReference type="Proteomes" id="UP001165405">
    <property type="component" value="Unassembled WGS sequence"/>
</dbReference>
<dbReference type="InterPro" id="IPR000421">
    <property type="entry name" value="FA58C"/>
</dbReference>
<accession>A0AA41U7L8</accession>
<dbReference type="AlphaFoldDB" id="A0AA41U7L8"/>
<feature type="domain" description="F5/8 type C" evidence="1">
    <location>
        <begin position="1"/>
        <end position="149"/>
    </location>
</feature>
<dbReference type="Pfam" id="PF00754">
    <property type="entry name" value="F5_F8_type_C"/>
    <property type="match status" value="1"/>
</dbReference>
<gene>
    <name evidence="2" type="ORF">L1785_00665</name>
</gene>
<organism evidence="2 3">
    <name type="scientific">Antribacter soli</name>
    <dbReference type="NCBI Taxonomy" id="2910976"/>
    <lineage>
        <taxon>Bacteria</taxon>
        <taxon>Bacillati</taxon>
        <taxon>Actinomycetota</taxon>
        <taxon>Actinomycetes</taxon>
        <taxon>Micrococcales</taxon>
        <taxon>Promicromonosporaceae</taxon>
        <taxon>Antribacter</taxon>
    </lineage>
</organism>
<comment type="caution">
    <text evidence="2">The sequence shown here is derived from an EMBL/GenBank/DDBJ whole genome shotgun (WGS) entry which is preliminary data.</text>
</comment>
<reference evidence="2" key="1">
    <citation type="submission" date="2022-01" db="EMBL/GenBank/DDBJ databases">
        <title>Antribacter sp. nov., isolated from Guizhou of China.</title>
        <authorList>
            <person name="Chengliang C."/>
            <person name="Ya Z."/>
        </authorList>
    </citation>
    <scope>NUCLEOTIDE SEQUENCE</scope>
    <source>
        <strain evidence="2">KLBMP 9083</strain>
    </source>
</reference>
<keyword evidence="3" id="KW-1185">Reference proteome</keyword>
<dbReference type="Gene3D" id="2.60.120.260">
    <property type="entry name" value="Galactose-binding domain-like"/>
    <property type="match status" value="1"/>
</dbReference>
<dbReference type="InterPro" id="IPR008979">
    <property type="entry name" value="Galactose-bd-like_sf"/>
</dbReference>